<dbReference type="AlphaFoldDB" id="A0A2P2PAS0"/>
<protein>
    <submittedName>
        <fullName evidence="1">Uncharacterized protein</fullName>
    </submittedName>
</protein>
<reference evidence="1" key="1">
    <citation type="submission" date="2018-02" db="EMBL/GenBank/DDBJ databases">
        <title>Rhizophora mucronata_Transcriptome.</title>
        <authorList>
            <person name="Meera S.P."/>
            <person name="Sreeshan A."/>
            <person name="Augustine A."/>
        </authorList>
    </citation>
    <scope>NUCLEOTIDE SEQUENCE</scope>
    <source>
        <tissue evidence="1">Leaf</tissue>
    </source>
</reference>
<organism evidence="1">
    <name type="scientific">Rhizophora mucronata</name>
    <name type="common">Asiatic mangrove</name>
    <dbReference type="NCBI Taxonomy" id="61149"/>
    <lineage>
        <taxon>Eukaryota</taxon>
        <taxon>Viridiplantae</taxon>
        <taxon>Streptophyta</taxon>
        <taxon>Embryophyta</taxon>
        <taxon>Tracheophyta</taxon>
        <taxon>Spermatophyta</taxon>
        <taxon>Magnoliopsida</taxon>
        <taxon>eudicotyledons</taxon>
        <taxon>Gunneridae</taxon>
        <taxon>Pentapetalae</taxon>
        <taxon>rosids</taxon>
        <taxon>fabids</taxon>
        <taxon>Malpighiales</taxon>
        <taxon>Rhizophoraceae</taxon>
        <taxon>Rhizophora</taxon>
    </lineage>
</organism>
<accession>A0A2P2PAS0</accession>
<dbReference type="EMBL" id="GGEC01071227">
    <property type="protein sequence ID" value="MBX51711.1"/>
    <property type="molecule type" value="Transcribed_RNA"/>
</dbReference>
<sequence length="27" mass="3107">MGIWVGKLRSSPKEIFPFPLRHGIPSR</sequence>
<evidence type="ECO:0000313" key="1">
    <source>
        <dbReference type="EMBL" id="MBX51711.1"/>
    </source>
</evidence>
<name>A0A2P2PAS0_RHIMU</name>
<proteinExistence type="predicted"/>